<comment type="caution">
    <text evidence="2">The sequence shown here is derived from an EMBL/GenBank/DDBJ whole genome shotgun (WGS) entry which is preliminary data.</text>
</comment>
<accession>A0A916S284</accession>
<dbReference type="Pfam" id="PF10990">
    <property type="entry name" value="DUF2809"/>
    <property type="match status" value="1"/>
</dbReference>
<feature type="transmembrane region" description="Helical" evidence="1">
    <location>
        <begin position="65"/>
        <end position="86"/>
    </location>
</feature>
<feature type="transmembrane region" description="Helical" evidence="1">
    <location>
        <begin position="106"/>
        <end position="125"/>
    </location>
</feature>
<reference evidence="2" key="1">
    <citation type="journal article" date="2014" name="Int. J. Syst. Evol. Microbiol.">
        <title>Complete genome sequence of Corynebacterium casei LMG S-19264T (=DSM 44701T), isolated from a smear-ripened cheese.</title>
        <authorList>
            <consortium name="US DOE Joint Genome Institute (JGI-PGF)"/>
            <person name="Walter F."/>
            <person name="Albersmeier A."/>
            <person name="Kalinowski J."/>
            <person name="Ruckert C."/>
        </authorList>
    </citation>
    <scope>NUCLEOTIDE SEQUENCE</scope>
    <source>
        <strain evidence="2">CGMCC 1.12408</strain>
    </source>
</reference>
<protein>
    <recommendedName>
        <fullName evidence="4">DUF2809 domain-containing protein</fullName>
    </recommendedName>
</protein>
<keyword evidence="1" id="KW-0812">Transmembrane</keyword>
<keyword evidence="3" id="KW-1185">Reference proteome</keyword>
<organism evidence="2 3">
    <name type="scientific">Ornithinibacillus halotolerans</name>
    <dbReference type="NCBI Taxonomy" id="1274357"/>
    <lineage>
        <taxon>Bacteria</taxon>
        <taxon>Bacillati</taxon>
        <taxon>Bacillota</taxon>
        <taxon>Bacilli</taxon>
        <taxon>Bacillales</taxon>
        <taxon>Bacillaceae</taxon>
        <taxon>Ornithinibacillus</taxon>
    </lineage>
</organism>
<sequence>MNNSMILKNLRFSYLFAILVAIFLGLASRKWGHVLPSFLAENAGDALWAMMVYFGFRFLMTGRSLFLAIFLAFLTSFSIEFSQLYQAEWINHIRHTTLGGLVLGKGFLFVDLVRYSIGIIVGGLLDRYGIMRFRQTEKAE</sequence>
<feature type="transmembrane region" description="Helical" evidence="1">
    <location>
        <begin position="34"/>
        <end position="56"/>
    </location>
</feature>
<dbReference type="AlphaFoldDB" id="A0A916S284"/>
<feature type="transmembrane region" description="Helical" evidence="1">
    <location>
        <begin position="12"/>
        <end position="28"/>
    </location>
</feature>
<evidence type="ECO:0008006" key="4">
    <source>
        <dbReference type="Google" id="ProtNLM"/>
    </source>
</evidence>
<evidence type="ECO:0000313" key="3">
    <source>
        <dbReference type="Proteomes" id="UP000613512"/>
    </source>
</evidence>
<evidence type="ECO:0000256" key="1">
    <source>
        <dbReference type="SAM" id="Phobius"/>
    </source>
</evidence>
<evidence type="ECO:0000313" key="2">
    <source>
        <dbReference type="EMBL" id="GGA79581.1"/>
    </source>
</evidence>
<dbReference type="EMBL" id="BMEY01000011">
    <property type="protein sequence ID" value="GGA79581.1"/>
    <property type="molecule type" value="Genomic_DNA"/>
</dbReference>
<dbReference type="InterPro" id="IPR021257">
    <property type="entry name" value="DUF2809"/>
</dbReference>
<proteinExistence type="predicted"/>
<name>A0A916S284_9BACI</name>
<dbReference type="Proteomes" id="UP000613512">
    <property type="component" value="Unassembled WGS sequence"/>
</dbReference>
<gene>
    <name evidence="2" type="ORF">GCM10008025_23730</name>
</gene>
<keyword evidence="1" id="KW-0472">Membrane</keyword>
<reference evidence="2" key="2">
    <citation type="submission" date="2020-09" db="EMBL/GenBank/DDBJ databases">
        <authorList>
            <person name="Sun Q."/>
            <person name="Zhou Y."/>
        </authorList>
    </citation>
    <scope>NUCLEOTIDE SEQUENCE</scope>
    <source>
        <strain evidence="2">CGMCC 1.12408</strain>
    </source>
</reference>
<keyword evidence="1" id="KW-1133">Transmembrane helix</keyword>